<comment type="function">
    <text evidence="1 15 17">Specifically methylates guanosine-37 in various tRNAs.</text>
</comment>
<evidence type="ECO:0000313" key="20">
    <source>
        <dbReference type="Proteomes" id="UP000177817"/>
    </source>
</evidence>
<dbReference type="PANTHER" id="PTHR46417:SF1">
    <property type="entry name" value="TRNA (GUANINE-N(1)-)-METHYLTRANSFERASE"/>
    <property type="match status" value="1"/>
</dbReference>
<comment type="catalytic activity">
    <reaction evidence="14 15 17">
        <text>guanosine(37) in tRNA + S-adenosyl-L-methionine = N(1)-methylguanosine(37) in tRNA + S-adenosyl-L-homocysteine + H(+)</text>
        <dbReference type="Rhea" id="RHEA:36899"/>
        <dbReference type="Rhea" id="RHEA-COMP:10145"/>
        <dbReference type="Rhea" id="RHEA-COMP:10147"/>
        <dbReference type="ChEBI" id="CHEBI:15378"/>
        <dbReference type="ChEBI" id="CHEBI:57856"/>
        <dbReference type="ChEBI" id="CHEBI:59789"/>
        <dbReference type="ChEBI" id="CHEBI:73542"/>
        <dbReference type="ChEBI" id="CHEBI:74269"/>
        <dbReference type="EC" id="2.1.1.228"/>
    </reaction>
</comment>
<evidence type="ECO:0000256" key="12">
    <source>
        <dbReference type="ARBA" id="ARBA00029736"/>
    </source>
</evidence>
<dbReference type="InterPro" id="IPR002649">
    <property type="entry name" value="tRNA_m1G_MeTrfase_TrmD"/>
</dbReference>
<evidence type="ECO:0000256" key="6">
    <source>
        <dbReference type="ARBA" id="ARBA00014679"/>
    </source>
</evidence>
<proteinExistence type="inferred from homology"/>
<feature type="binding site" evidence="15 16">
    <location>
        <position position="113"/>
    </location>
    <ligand>
        <name>S-adenosyl-L-methionine</name>
        <dbReference type="ChEBI" id="CHEBI:59789"/>
    </ligand>
</feature>
<comment type="similarity">
    <text evidence="3 15 17">Belongs to the RNA methyltransferase TrmD family.</text>
</comment>
<comment type="caution">
    <text evidence="19">The sequence shown here is derived from an EMBL/GenBank/DDBJ whole genome shotgun (WGS) entry which is preliminary data.</text>
</comment>
<dbReference type="EMBL" id="MHKK01000012">
    <property type="protein sequence ID" value="OGY90307.1"/>
    <property type="molecule type" value="Genomic_DNA"/>
</dbReference>
<keyword evidence="11 15" id="KW-0819">tRNA processing</keyword>
<evidence type="ECO:0000313" key="19">
    <source>
        <dbReference type="EMBL" id="OGY90307.1"/>
    </source>
</evidence>
<evidence type="ECO:0000256" key="7">
    <source>
        <dbReference type="ARBA" id="ARBA00022490"/>
    </source>
</evidence>
<evidence type="ECO:0000256" key="2">
    <source>
        <dbReference type="ARBA" id="ARBA00004496"/>
    </source>
</evidence>
<evidence type="ECO:0000256" key="11">
    <source>
        <dbReference type="ARBA" id="ARBA00022694"/>
    </source>
</evidence>
<evidence type="ECO:0000256" key="3">
    <source>
        <dbReference type="ARBA" id="ARBA00007630"/>
    </source>
</evidence>
<evidence type="ECO:0000256" key="16">
    <source>
        <dbReference type="PIRSR" id="PIRSR000386-1"/>
    </source>
</evidence>
<gene>
    <name evidence="15" type="primary">trmD</name>
    <name evidence="19" type="ORF">A2677_01215</name>
</gene>
<dbReference type="GO" id="GO:0005829">
    <property type="term" value="C:cytosol"/>
    <property type="evidence" value="ECO:0007669"/>
    <property type="project" value="TreeGrafter"/>
</dbReference>
<evidence type="ECO:0000256" key="5">
    <source>
        <dbReference type="ARBA" id="ARBA00012807"/>
    </source>
</evidence>
<evidence type="ECO:0000256" key="15">
    <source>
        <dbReference type="HAMAP-Rule" id="MF_00605"/>
    </source>
</evidence>
<evidence type="ECO:0000259" key="18">
    <source>
        <dbReference type="Pfam" id="PF01746"/>
    </source>
</evidence>
<protein>
    <recommendedName>
        <fullName evidence="6 15">tRNA (guanine-N(1)-)-methyltransferase</fullName>
        <ecNumber evidence="5 15">2.1.1.228</ecNumber>
    </recommendedName>
    <alternativeName>
        <fullName evidence="12 15">M1G-methyltransferase</fullName>
    </alternativeName>
    <alternativeName>
        <fullName evidence="13 15">tRNA [GM37] methyltransferase</fullName>
    </alternativeName>
</protein>
<dbReference type="FunFam" id="3.40.1280.10:FF:000001">
    <property type="entry name" value="tRNA (guanine-N(1)-)-methyltransferase"/>
    <property type="match status" value="1"/>
</dbReference>
<comment type="subcellular location">
    <subcellularLocation>
        <location evidence="2 15 17">Cytoplasm</location>
    </subcellularLocation>
</comment>
<comment type="subunit">
    <text evidence="4 15 17">Homodimer.</text>
</comment>
<dbReference type="PIRSF" id="PIRSF000386">
    <property type="entry name" value="tRNA_mtase"/>
    <property type="match status" value="1"/>
</dbReference>
<evidence type="ECO:0000256" key="13">
    <source>
        <dbReference type="ARBA" id="ARBA00033392"/>
    </source>
</evidence>
<dbReference type="NCBIfam" id="NF000648">
    <property type="entry name" value="PRK00026.1"/>
    <property type="match status" value="1"/>
</dbReference>
<dbReference type="PANTHER" id="PTHR46417">
    <property type="entry name" value="TRNA (GUANINE-N(1)-)-METHYLTRANSFERASE"/>
    <property type="match status" value="1"/>
</dbReference>
<dbReference type="GO" id="GO:0002939">
    <property type="term" value="P:tRNA N1-guanine methylation"/>
    <property type="evidence" value="ECO:0007669"/>
    <property type="project" value="TreeGrafter"/>
</dbReference>
<evidence type="ECO:0000256" key="14">
    <source>
        <dbReference type="ARBA" id="ARBA00047783"/>
    </source>
</evidence>
<accession>A0A1G2BQ27</accession>
<dbReference type="NCBIfam" id="TIGR00088">
    <property type="entry name" value="trmD"/>
    <property type="match status" value="1"/>
</dbReference>
<dbReference type="InterPro" id="IPR029026">
    <property type="entry name" value="tRNA_m1G_MTases_N"/>
</dbReference>
<organism evidence="19 20">
    <name type="scientific">Candidatus Komeilibacteria bacterium RIFCSPHIGHO2_01_FULL_52_14</name>
    <dbReference type="NCBI Taxonomy" id="1798549"/>
    <lineage>
        <taxon>Bacteria</taxon>
        <taxon>Candidatus Komeiliibacteriota</taxon>
    </lineage>
</organism>
<evidence type="ECO:0000256" key="10">
    <source>
        <dbReference type="ARBA" id="ARBA00022691"/>
    </source>
</evidence>
<dbReference type="InterPro" id="IPR023148">
    <property type="entry name" value="tRNA_m1G_MeTrfase_C_sf"/>
</dbReference>
<dbReference type="EC" id="2.1.1.228" evidence="5 15"/>
<dbReference type="Gene3D" id="3.40.1280.10">
    <property type="match status" value="1"/>
</dbReference>
<sequence>MQFDILSLFPAALEGYYQSSILGRAQKQKLIRIRNFDLRDWARNKHRRVDDTPYGGGPGMVIRVDVVHRALTGIYTKKNKKTRVVLLTPRGKTFDQRAARRLLVYERVILIAGRYEAIDGRVDAYVDEKISIGDFVLTGGELAAACVIDAVSRLIPGVLGKEESMREESFDSFTKHGTTVEYPQYTKPENFRGARVPSVLLSGHHQKIKDWRTKHRKRKAIG</sequence>
<keyword evidence="7 15" id="KW-0963">Cytoplasm</keyword>
<feature type="domain" description="tRNA methyltransferase TRMD/TRM10-type" evidence="18">
    <location>
        <begin position="1"/>
        <end position="219"/>
    </location>
</feature>
<name>A0A1G2BQ27_9BACT</name>
<evidence type="ECO:0000256" key="17">
    <source>
        <dbReference type="RuleBase" id="RU003464"/>
    </source>
</evidence>
<evidence type="ECO:0000256" key="4">
    <source>
        <dbReference type="ARBA" id="ARBA00011738"/>
    </source>
</evidence>
<evidence type="ECO:0000256" key="1">
    <source>
        <dbReference type="ARBA" id="ARBA00002634"/>
    </source>
</evidence>
<dbReference type="Proteomes" id="UP000177817">
    <property type="component" value="Unassembled WGS sequence"/>
</dbReference>
<evidence type="ECO:0000256" key="9">
    <source>
        <dbReference type="ARBA" id="ARBA00022679"/>
    </source>
</evidence>
<keyword evidence="8 15" id="KW-0489">Methyltransferase</keyword>
<dbReference type="Gene3D" id="1.10.1270.20">
    <property type="entry name" value="tRNA(m1g37)methyltransferase, domain 2"/>
    <property type="match status" value="1"/>
</dbReference>
<dbReference type="CDD" id="cd18080">
    <property type="entry name" value="TrmD-like"/>
    <property type="match status" value="1"/>
</dbReference>
<dbReference type="Pfam" id="PF01746">
    <property type="entry name" value="tRNA_m1G_MT"/>
    <property type="match status" value="1"/>
</dbReference>
<feature type="binding site" evidence="15 16">
    <location>
        <begin position="132"/>
        <end position="137"/>
    </location>
    <ligand>
        <name>S-adenosyl-L-methionine</name>
        <dbReference type="ChEBI" id="CHEBI:59789"/>
    </ligand>
</feature>
<keyword evidence="9 15" id="KW-0808">Transferase</keyword>
<dbReference type="HAMAP" id="MF_00605">
    <property type="entry name" value="TrmD"/>
    <property type="match status" value="1"/>
</dbReference>
<dbReference type="InterPro" id="IPR016009">
    <property type="entry name" value="tRNA_MeTrfase_TRMD/TRM10"/>
</dbReference>
<keyword evidence="10 15" id="KW-0949">S-adenosyl-L-methionine</keyword>
<dbReference type="InterPro" id="IPR029028">
    <property type="entry name" value="Alpha/beta_knot_MTases"/>
</dbReference>
<evidence type="ECO:0000256" key="8">
    <source>
        <dbReference type="ARBA" id="ARBA00022603"/>
    </source>
</evidence>
<dbReference type="AlphaFoldDB" id="A0A1G2BQ27"/>
<dbReference type="SUPFAM" id="SSF75217">
    <property type="entry name" value="alpha/beta knot"/>
    <property type="match status" value="1"/>
</dbReference>
<dbReference type="GO" id="GO:0052906">
    <property type="term" value="F:tRNA (guanine(37)-N1)-methyltransferase activity"/>
    <property type="evidence" value="ECO:0007669"/>
    <property type="project" value="UniProtKB-UniRule"/>
</dbReference>
<reference evidence="19 20" key="1">
    <citation type="journal article" date="2016" name="Nat. Commun.">
        <title>Thousands of microbial genomes shed light on interconnected biogeochemical processes in an aquifer system.</title>
        <authorList>
            <person name="Anantharaman K."/>
            <person name="Brown C.T."/>
            <person name="Hug L.A."/>
            <person name="Sharon I."/>
            <person name="Castelle C.J."/>
            <person name="Probst A.J."/>
            <person name="Thomas B.C."/>
            <person name="Singh A."/>
            <person name="Wilkins M.J."/>
            <person name="Karaoz U."/>
            <person name="Brodie E.L."/>
            <person name="Williams K.H."/>
            <person name="Hubbard S.S."/>
            <person name="Banfield J.F."/>
        </authorList>
    </citation>
    <scope>NUCLEOTIDE SEQUENCE [LARGE SCALE GENOMIC DNA]</scope>
</reference>